<organism evidence="1 2">
    <name type="scientific">ssRNA phage Gerhypos.1_10</name>
    <dbReference type="NCBI Taxonomy" id="2786191"/>
    <lineage>
        <taxon>Viruses</taxon>
        <taxon>Riboviria</taxon>
        <taxon>Orthornavirae</taxon>
        <taxon>Lenarviricota</taxon>
        <taxon>Leviviricetes</taxon>
        <taxon>Timlovirales</taxon>
        <taxon>Steitzviridae</taxon>
        <taxon>Hodnevirus</taxon>
        <taxon>Hodnevirus pedocola</taxon>
        <taxon>Gredihovirus pedocola</taxon>
    </lineage>
</organism>
<evidence type="ECO:0000313" key="1">
    <source>
        <dbReference type="EMBL" id="DAD52107.1"/>
    </source>
</evidence>
<keyword evidence="2" id="KW-1185">Reference proteome</keyword>
<dbReference type="Proteomes" id="UP000679477">
    <property type="component" value="Segment"/>
</dbReference>
<name>A0A8S5L3M6_9VIRU</name>
<dbReference type="KEGG" id="vg:80400033"/>
<feature type="non-terminal residue" evidence="1">
    <location>
        <position position="1"/>
    </location>
</feature>
<evidence type="ECO:0000313" key="2">
    <source>
        <dbReference type="Proteomes" id="UP000679477"/>
    </source>
</evidence>
<accession>A0A8S5L3M6</accession>
<dbReference type="GeneID" id="80400033"/>
<proteinExistence type="predicted"/>
<protein>
    <submittedName>
        <fullName evidence="1">Maturation protein</fullName>
    </submittedName>
</protein>
<dbReference type="EMBL" id="BK014005">
    <property type="protein sequence ID" value="DAD52107.1"/>
    <property type="molecule type" value="Genomic_RNA"/>
</dbReference>
<sequence length="466" mass="51346">KGPRAQRNVMVPMMVVKHHCWYLRLGGVPPRTVGALVPLSQVSRTRILPYTGASGYRTTQDTYLTVAPYFRTVSGSFTHSVSALNGKQVTVSESHPSWNTRKSGHFKGDIGGPFVTTKTECRGDPAIVALGGADGTVKPFTVYSYVGPLFPLQPSNMVFPPSAASSQTQLNAFGAEAIARCSPANPTSSVTTFFGELIGEGLPKTIGASLKELGQMTHRQRRKALAKEHLNYQFGWLPFVSDLRSMANALLHANKIMSDFERGSGRITRRKYSFPPVETKSFKVVSSQAHPYGATAGALYKSPSVYGQVVRTDTISIQKWFSGAFTYYVPPPDSLRNEIARGVIFSRKLLGLDLTPDSVWNLAPWSWLVDWFSNAGSVIQNWSDWAIDNQVLLYGYMMEHSLSSYTYTYTGPTGFKTESPRPTDFTLVNETKQRQQATPYGFGASYEGLSSRQKSILAALGISKWK</sequence>
<gene>
    <name evidence="1" type="primary">Gerhypos.1_10_1</name>
</gene>
<reference evidence="1 2" key="1">
    <citation type="submission" date="2020-09" db="EMBL/GenBank/DDBJ databases">
        <title>Leviviricetes taxonomy.</title>
        <authorList>
            <person name="Stockdale S.R."/>
            <person name="Callanan J."/>
            <person name="Adriaenssens E.M."/>
            <person name="Kuhn J.H."/>
            <person name="Rumnieks J."/>
            <person name="Shkoporov A."/>
            <person name="Draper L.A."/>
            <person name="Ross P."/>
            <person name="Hill C."/>
        </authorList>
    </citation>
    <scope>NUCLEOTIDE SEQUENCE [LARGE SCALE GENOMIC DNA]</scope>
</reference>
<dbReference type="RefSeq" id="YP_010770567.1">
    <property type="nucleotide sequence ID" value="NC_074326.1"/>
</dbReference>